<evidence type="ECO:0000313" key="3">
    <source>
        <dbReference type="Proteomes" id="UP000011750"/>
    </source>
</evidence>
<organism evidence="2 3">
    <name type="scientific">Brassica campestris</name>
    <name type="common">Field mustard</name>
    <dbReference type="NCBI Taxonomy" id="3711"/>
    <lineage>
        <taxon>Eukaryota</taxon>
        <taxon>Viridiplantae</taxon>
        <taxon>Streptophyta</taxon>
        <taxon>Embryophyta</taxon>
        <taxon>Tracheophyta</taxon>
        <taxon>Spermatophyta</taxon>
        <taxon>Magnoliopsida</taxon>
        <taxon>eudicotyledons</taxon>
        <taxon>Gunneridae</taxon>
        <taxon>Pentapetalae</taxon>
        <taxon>rosids</taxon>
        <taxon>malvids</taxon>
        <taxon>Brassicales</taxon>
        <taxon>Brassicaceae</taxon>
        <taxon>Brassiceae</taxon>
        <taxon>Brassica</taxon>
    </lineage>
</organism>
<evidence type="ECO:0000313" key="1">
    <source>
        <dbReference type="EMBL" id="VDD23360.1"/>
    </source>
</evidence>
<evidence type="ECO:0000313" key="2">
    <source>
        <dbReference type="EnsemblPlants" id="Bra036957.1-P"/>
    </source>
</evidence>
<dbReference type="Gramene" id="Bra036957.1">
    <property type="protein sequence ID" value="Bra036957.1-P"/>
    <property type="gene ID" value="Bra036957"/>
</dbReference>
<reference evidence="3" key="2">
    <citation type="journal article" date="2018" name="Hortic Res">
        <title>Improved Brassica rapa reference genome by single-molecule sequencing and chromosome conformation capture technologies.</title>
        <authorList>
            <person name="Zhang L."/>
            <person name="Cai X."/>
            <person name="Wu J."/>
            <person name="Liu M."/>
            <person name="Grob S."/>
            <person name="Cheng F."/>
            <person name="Liang J."/>
            <person name="Cai C."/>
            <person name="Liu Z."/>
            <person name="Liu B."/>
            <person name="Wang F."/>
            <person name="Li S."/>
            <person name="Liu F."/>
            <person name="Li X."/>
            <person name="Cheng L."/>
            <person name="Yang W."/>
            <person name="Li M.H."/>
            <person name="Grossniklaus U."/>
            <person name="Zheng H."/>
            <person name="Wang X."/>
        </authorList>
    </citation>
    <scope>NUCLEOTIDE SEQUENCE [LARGE SCALE GENOMIC DNA]</scope>
    <source>
        <strain evidence="3">cv. Chiifu-401-42</strain>
    </source>
</reference>
<proteinExistence type="predicted"/>
<sequence length="197" mass="22801">MSTSLHSERERYGLMIVMNEDELEVEQKSEGKYEVTVEAVEELIPELDELIAEVELVEVDMKGLVVKEVVSGHGDVEGLVVVVGCVLLWLEADNHIHNQTIELHRRFRCLSMYGDLKTIRLSPYFDIRYRFELGFQFNRFEVNKQHIADVMPVLLKSGQSASREEAVEEMKDCRSTVHPYHRSTVMPEYGQAYFMTD</sequence>
<accession>M4F797</accession>
<dbReference type="Proteomes" id="UP000011750">
    <property type="component" value="Unassembled WGS sequence"/>
</dbReference>
<protein>
    <submittedName>
        <fullName evidence="1 2">Uncharacterized protein</fullName>
    </submittedName>
</protein>
<dbReference type="EMBL" id="LR031586">
    <property type="protein sequence ID" value="VDD23360.1"/>
    <property type="molecule type" value="Genomic_DNA"/>
</dbReference>
<dbReference type="InParanoid" id="M4F797"/>
<reference evidence="1" key="3">
    <citation type="submission" date="2018-11" db="EMBL/GenBank/DDBJ databases">
        <authorList>
            <consortium name="Genoscope - CEA"/>
            <person name="William W."/>
        </authorList>
    </citation>
    <scope>NUCLEOTIDE SEQUENCE</scope>
</reference>
<reference evidence="2" key="4">
    <citation type="submission" date="2023-03" db="UniProtKB">
        <authorList>
            <consortium name="EnsemblPlants"/>
        </authorList>
    </citation>
    <scope>IDENTIFICATION</scope>
    <source>
        <strain evidence="2">cv. Chiifu-401-42</strain>
    </source>
</reference>
<reference evidence="3" key="1">
    <citation type="journal article" date="2011" name="Nat. Genet.">
        <title>The genome of the mesopolyploid crop species Brassica rapa.</title>
        <authorList>
            <consortium name="Brassica rapa Genome Sequencing Project Consortium"/>
            <person name="Wang X."/>
            <person name="Wang H."/>
            <person name="Wang J."/>
            <person name="Sun R."/>
            <person name="Wu J."/>
            <person name="Liu S."/>
            <person name="Bai Y."/>
            <person name="Mun J.H."/>
            <person name="Bancroft I."/>
            <person name="Cheng F."/>
            <person name="Huang S."/>
            <person name="Li X."/>
            <person name="Hua W."/>
            <person name="Wang J."/>
            <person name="Wang X."/>
            <person name="Freeling M."/>
            <person name="Pires J.C."/>
            <person name="Paterson A.H."/>
            <person name="Chalhoub B."/>
            <person name="Wang B."/>
            <person name="Hayward A."/>
            <person name="Sharpe A.G."/>
            <person name="Park B.S."/>
            <person name="Weisshaar B."/>
            <person name="Liu B."/>
            <person name="Li B."/>
            <person name="Liu B."/>
            <person name="Tong C."/>
            <person name="Song C."/>
            <person name="Duran C."/>
            <person name="Peng C."/>
            <person name="Geng C."/>
            <person name="Koh C."/>
            <person name="Lin C."/>
            <person name="Edwards D."/>
            <person name="Mu D."/>
            <person name="Shen D."/>
            <person name="Soumpourou E."/>
            <person name="Li F."/>
            <person name="Fraser F."/>
            <person name="Conant G."/>
            <person name="Lassalle G."/>
            <person name="King G.J."/>
            <person name="Bonnema G."/>
            <person name="Tang H."/>
            <person name="Wang H."/>
            <person name="Belcram H."/>
            <person name="Zhou H."/>
            <person name="Hirakawa H."/>
            <person name="Abe H."/>
            <person name="Guo H."/>
            <person name="Wang H."/>
            <person name="Jin H."/>
            <person name="Parkin I.A."/>
            <person name="Batley J."/>
            <person name="Kim J.S."/>
            <person name="Just J."/>
            <person name="Li J."/>
            <person name="Xu J."/>
            <person name="Deng J."/>
            <person name="Kim J.A."/>
            <person name="Li J."/>
            <person name="Yu J."/>
            <person name="Meng J."/>
            <person name="Wang J."/>
            <person name="Min J."/>
            <person name="Poulain J."/>
            <person name="Wang J."/>
            <person name="Hatakeyama K."/>
            <person name="Wu K."/>
            <person name="Wang L."/>
            <person name="Fang L."/>
            <person name="Trick M."/>
            <person name="Links M.G."/>
            <person name="Zhao M."/>
            <person name="Jin M."/>
            <person name="Ramchiary N."/>
            <person name="Drou N."/>
            <person name="Berkman P.J."/>
            <person name="Cai Q."/>
            <person name="Huang Q."/>
            <person name="Li R."/>
            <person name="Tabata S."/>
            <person name="Cheng S."/>
            <person name="Zhang S."/>
            <person name="Zhang S."/>
            <person name="Huang S."/>
            <person name="Sato S."/>
            <person name="Sun S."/>
            <person name="Kwon S.J."/>
            <person name="Choi S.R."/>
            <person name="Lee T.H."/>
            <person name="Fan W."/>
            <person name="Zhao X."/>
            <person name="Tan X."/>
            <person name="Xu X."/>
            <person name="Wang Y."/>
            <person name="Qiu Y."/>
            <person name="Yin Y."/>
            <person name="Li Y."/>
            <person name="Du Y."/>
            <person name="Liao Y."/>
            <person name="Lim Y."/>
            <person name="Narusaka Y."/>
            <person name="Wang Y."/>
            <person name="Wang Z."/>
            <person name="Li Z."/>
            <person name="Wang Z."/>
            <person name="Xiong Z."/>
            <person name="Zhang Z."/>
        </authorList>
    </citation>
    <scope>NUCLEOTIDE SEQUENCE [LARGE SCALE GENOMIC DNA]</scope>
    <source>
        <strain evidence="3">cv. Chiifu-401-42</strain>
    </source>
</reference>
<dbReference type="HOGENOM" id="CLU_1385949_0_0_1"/>
<gene>
    <name evidence="1" type="ORF">BRASC36T46066Z</name>
</gene>
<name>M4F797_BRACM</name>
<accession>A0A3P6D8B3</accession>
<dbReference type="AlphaFoldDB" id="M4F797"/>
<keyword evidence="3" id="KW-1185">Reference proteome</keyword>
<dbReference type="EnsemblPlants" id="Bra036957.1">
    <property type="protein sequence ID" value="Bra036957.1-P"/>
    <property type="gene ID" value="Bra036957"/>
</dbReference>